<protein>
    <recommendedName>
        <fullName evidence="2">Nif11 domain-containing protein</fullName>
    </recommendedName>
</protein>
<accession>A0A840BIY4</accession>
<evidence type="ECO:0000256" key="1">
    <source>
        <dbReference type="SAM" id="MobiDB-lite"/>
    </source>
</evidence>
<name>A0A840BIY4_9RHOO</name>
<organism evidence="3 4">
    <name type="scientific">Niveibacterium umoris</name>
    <dbReference type="NCBI Taxonomy" id="1193620"/>
    <lineage>
        <taxon>Bacteria</taxon>
        <taxon>Pseudomonadati</taxon>
        <taxon>Pseudomonadota</taxon>
        <taxon>Betaproteobacteria</taxon>
        <taxon>Rhodocyclales</taxon>
        <taxon>Rhodocyclaceae</taxon>
        <taxon>Niveibacterium</taxon>
    </lineage>
</organism>
<dbReference type="EMBL" id="JACIET010000001">
    <property type="protein sequence ID" value="MBB4012593.1"/>
    <property type="molecule type" value="Genomic_DNA"/>
</dbReference>
<dbReference type="InterPro" id="IPR012903">
    <property type="entry name" value="Nif11"/>
</dbReference>
<reference evidence="3 4" key="1">
    <citation type="submission" date="2020-08" db="EMBL/GenBank/DDBJ databases">
        <title>Genomic Encyclopedia of Type Strains, Phase IV (KMG-IV): sequencing the most valuable type-strain genomes for metagenomic binning, comparative biology and taxonomic classification.</title>
        <authorList>
            <person name="Goeker M."/>
        </authorList>
    </citation>
    <scope>NUCLEOTIDE SEQUENCE [LARGE SCALE GENOMIC DNA]</scope>
    <source>
        <strain evidence="3 4">DSM 106739</strain>
    </source>
</reference>
<proteinExistence type="predicted"/>
<feature type="region of interest" description="Disordered" evidence="1">
    <location>
        <begin position="48"/>
        <end position="74"/>
    </location>
</feature>
<dbReference type="Pfam" id="PF07862">
    <property type="entry name" value="Nif11"/>
    <property type="match status" value="1"/>
</dbReference>
<keyword evidence="4" id="KW-1185">Reference proteome</keyword>
<evidence type="ECO:0000313" key="4">
    <source>
        <dbReference type="Proteomes" id="UP000561045"/>
    </source>
</evidence>
<dbReference type="AlphaFoldDB" id="A0A840BIY4"/>
<dbReference type="RefSeq" id="WP_183634382.1">
    <property type="nucleotide sequence ID" value="NZ_BAABLE010000011.1"/>
</dbReference>
<sequence>MSTEALSTFLRIARTDPDLLAELRAAADPDGLRVVALATIAARHGHTIDPASLGAPQRRTDAAASAQPGGTRFGDARLYRAEDGELMVRI</sequence>
<evidence type="ECO:0000313" key="3">
    <source>
        <dbReference type="EMBL" id="MBB4012593.1"/>
    </source>
</evidence>
<dbReference type="Proteomes" id="UP000561045">
    <property type="component" value="Unassembled WGS sequence"/>
</dbReference>
<evidence type="ECO:0000259" key="2">
    <source>
        <dbReference type="Pfam" id="PF07862"/>
    </source>
</evidence>
<feature type="domain" description="Nif11" evidence="2">
    <location>
        <begin position="1"/>
        <end position="50"/>
    </location>
</feature>
<gene>
    <name evidence="3" type="ORF">GGR36_001901</name>
</gene>
<comment type="caution">
    <text evidence="3">The sequence shown here is derived from an EMBL/GenBank/DDBJ whole genome shotgun (WGS) entry which is preliminary data.</text>
</comment>